<evidence type="ECO:0000313" key="2">
    <source>
        <dbReference type="Proteomes" id="UP000054018"/>
    </source>
</evidence>
<dbReference type="EMBL" id="KN833688">
    <property type="protein sequence ID" value="KIK29920.1"/>
    <property type="molecule type" value="Genomic_DNA"/>
</dbReference>
<evidence type="ECO:0000313" key="1">
    <source>
        <dbReference type="EMBL" id="KIK29920.1"/>
    </source>
</evidence>
<proteinExistence type="predicted"/>
<dbReference type="HOGENOM" id="CLU_1332398_0_0_1"/>
<dbReference type="Proteomes" id="UP000054018">
    <property type="component" value="Unassembled WGS sequence"/>
</dbReference>
<accession>A0A0C9YXS9</accession>
<gene>
    <name evidence="1" type="ORF">PISMIDRAFT_6640</name>
</gene>
<protein>
    <submittedName>
        <fullName evidence="1">Uncharacterized protein</fullName>
    </submittedName>
</protein>
<organism evidence="1 2">
    <name type="scientific">Pisolithus microcarpus 441</name>
    <dbReference type="NCBI Taxonomy" id="765257"/>
    <lineage>
        <taxon>Eukaryota</taxon>
        <taxon>Fungi</taxon>
        <taxon>Dikarya</taxon>
        <taxon>Basidiomycota</taxon>
        <taxon>Agaricomycotina</taxon>
        <taxon>Agaricomycetes</taxon>
        <taxon>Agaricomycetidae</taxon>
        <taxon>Boletales</taxon>
        <taxon>Sclerodermatineae</taxon>
        <taxon>Pisolithaceae</taxon>
        <taxon>Pisolithus</taxon>
    </lineage>
</organism>
<reference evidence="2" key="2">
    <citation type="submission" date="2015-01" db="EMBL/GenBank/DDBJ databases">
        <title>Evolutionary Origins and Diversification of the Mycorrhizal Mutualists.</title>
        <authorList>
            <consortium name="DOE Joint Genome Institute"/>
            <consortium name="Mycorrhizal Genomics Consortium"/>
            <person name="Kohler A."/>
            <person name="Kuo A."/>
            <person name="Nagy L.G."/>
            <person name="Floudas D."/>
            <person name="Copeland A."/>
            <person name="Barry K.W."/>
            <person name="Cichocki N."/>
            <person name="Veneault-Fourrey C."/>
            <person name="LaButti K."/>
            <person name="Lindquist E.A."/>
            <person name="Lipzen A."/>
            <person name="Lundell T."/>
            <person name="Morin E."/>
            <person name="Murat C."/>
            <person name="Riley R."/>
            <person name="Ohm R."/>
            <person name="Sun H."/>
            <person name="Tunlid A."/>
            <person name="Henrissat B."/>
            <person name="Grigoriev I.V."/>
            <person name="Hibbett D.S."/>
            <person name="Martin F."/>
        </authorList>
    </citation>
    <scope>NUCLEOTIDE SEQUENCE [LARGE SCALE GENOMIC DNA]</scope>
    <source>
        <strain evidence="2">441</strain>
    </source>
</reference>
<reference evidence="1 2" key="1">
    <citation type="submission" date="2014-04" db="EMBL/GenBank/DDBJ databases">
        <authorList>
            <consortium name="DOE Joint Genome Institute"/>
            <person name="Kuo A."/>
            <person name="Kohler A."/>
            <person name="Costa M.D."/>
            <person name="Nagy L.G."/>
            <person name="Floudas D."/>
            <person name="Copeland A."/>
            <person name="Barry K.W."/>
            <person name="Cichocki N."/>
            <person name="Veneault-Fourrey C."/>
            <person name="LaButti K."/>
            <person name="Lindquist E.A."/>
            <person name="Lipzen A."/>
            <person name="Lundell T."/>
            <person name="Morin E."/>
            <person name="Murat C."/>
            <person name="Sun H."/>
            <person name="Tunlid A."/>
            <person name="Henrissat B."/>
            <person name="Grigoriev I.V."/>
            <person name="Hibbett D.S."/>
            <person name="Martin F."/>
            <person name="Nordberg H.P."/>
            <person name="Cantor M.N."/>
            <person name="Hua S.X."/>
        </authorList>
    </citation>
    <scope>NUCLEOTIDE SEQUENCE [LARGE SCALE GENOMIC DNA]</scope>
    <source>
        <strain evidence="1 2">441</strain>
    </source>
</reference>
<sequence length="206" mass="22582">MAGYNQMRSLPVVVHLATTRYGLFSPEDQRTYLWKSLLQLSGMILDSRTQRREGILSSLHYTACEIVGTLLQGSKQNIVLGHELHHGKDVVPSLQPDGMLVNCLHFILHNDALLTIKSVFAIPFDAADPTIAPSAQLPSHQAEQVLSLIASVVSHFGIAVASMLVCCGMLGMRATVTVWRGTRQPSRKNLDPVLHLPSTAINHELC</sequence>
<dbReference type="AlphaFoldDB" id="A0A0C9YXS9"/>
<name>A0A0C9YXS9_9AGAM</name>
<keyword evidence="2" id="KW-1185">Reference proteome</keyword>